<dbReference type="AlphaFoldDB" id="U3JRT1"/>
<comment type="similarity">
    <text evidence="2">Belongs to the PRAME family. LRRC14 subfamily.</text>
</comment>
<evidence type="ECO:0000256" key="4">
    <source>
        <dbReference type="ARBA" id="ARBA00022490"/>
    </source>
</evidence>
<dbReference type="Pfam" id="PF13516">
    <property type="entry name" value="LRR_6"/>
    <property type="match status" value="2"/>
</dbReference>
<keyword evidence="6" id="KW-0677">Repeat</keyword>
<protein>
    <recommendedName>
        <fullName evidence="3">Leucine-rich repeat-containing protein 14</fullName>
    </recommendedName>
</protein>
<dbReference type="InterPro" id="IPR001611">
    <property type="entry name" value="Leu-rich_rpt"/>
</dbReference>
<keyword evidence="4" id="KW-0963">Cytoplasm</keyword>
<dbReference type="SUPFAM" id="SSF52047">
    <property type="entry name" value="RNI-like"/>
    <property type="match status" value="1"/>
</dbReference>
<evidence type="ECO:0000256" key="1">
    <source>
        <dbReference type="ARBA" id="ARBA00004496"/>
    </source>
</evidence>
<sequence length="544" mass="60123">MDSLVFLCARRVVAQRPLPALPAALYPVLFQAAFLDGRALVLQDLVATWPFPELHLQRLVGHPELIPYHTSLKSVEAVIQGVVAQLRQELEEPGSCSSLRVLDMTVVLDSDSESCHGVSGMETWCTAKDLAKACVEVSKHQQEFQRRRSKHDKHVSSGADMGTAALQCPGVDIYADLSIGRSSYWILHEALQTGATGLLRIKCREFQVESISGSEILTLLESLDPSCLRRVGLYCNFFGLNGLSVVLSYLSRFPELRSLMLPDNCVDVRHLTPKTAMTIRCVAQQLGMLPSLQELNLGFSRLSGKLHQILSDLHAPLESLELPFCDLLPADLDFLSQSIHAPALKRLDLSSNNITQGLLEPLQLLLEEASASLLYLNLMECHFLSQSIHAPALKRLDLSSNNITQGLLEPLQLLLEEASASLLYLNLMECHMADSHLDALLPTLLYCSRLRFLGLYGNPLSMAALKDLLQKTLELPDLHVVMYPAPKDCCKRAPPGSFSDSVVDQELLSAATAEISQLLENSWRADLDWTCAPGSCRAMDYFLL</sequence>
<dbReference type="Ensembl" id="ENSFALT00000005511.2">
    <property type="protein sequence ID" value="ENSFALP00000005485.1"/>
    <property type="gene ID" value="ENSFALG00000005275.2"/>
</dbReference>
<dbReference type="PANTHER" id="PTHR14224">
    <property type="entry name" value="SIMILAR TO PREFERENTIALLY EXPRESSED ANTIGEN IN MELANOMA-LIKE 3"/>
    <property type="match status" value="1"/>
</dbReference>
<dbReference type="PROSITE" id="PS51450">
    <property type="entry name" value="LRR"/>
    <property type="match status" value="2"/>
</dbReference>
<organism evidence="7 8">
    <name type="scientific">Ficedula albicollis</name>
    <name type="common">Collared flycatcher</name>
    <name type="synonym">Muscicapa albicollis</name>
    <dbReference type="NCBI Taxonomy" id="59894"/>
    <lineage>
        <taxon>Eukaryota</taxon>
        <taxon>Metazoa</taxon>
        <taxon>Chordata</taxon>
        <taxon>Craniata</taxon>
        <taxon>Vertebrata</taxon>
        <taxon>Euteleostomi</taxon>
        <taxon>Archelosauria</taxon>
        <taxon>Archosauria</taxon>
        <taxon>Dinosauria</taxon>
        <taxon>Saurischia</taxon>
        <taxon>Theropoda</taxon>
        <taxon>Coelurosauria</taxon>
        <taxon>Aves</taxon>
        <taxon>Neognathae</taxon>
        <taxon>Neoaves</taxon>
        <taxon>Telluraves</taxon>
        <taxon>Australaves</taxon>
        <taxon>Passeriformes</taxon>
        <taxon>Muscicapidae</taxon>
        <taxon>Ficedula</taxon>
    </lineage>
</organism>
<evidence type="ECO:0000256" key="2">
    <source>
        <dbReference type="ARBA" id="ARBA00009552"/>
    </source>
</evidence>
<dbReference type="GeneTree" id="ENSGT01030000234531"/>
<evidence type="ECO:0000313" key="7">
    <source>
        <dbReference type="Ensembl" id="ENSFALP00000005485.1"/>
    </source>
</evidence>
<accession>U3JRT1</accession>
<evidence type="ECO:0000256" key="5">
    <source>
        <dbReference type="ARBA" id="ARBA00022614"/>
    </source>
</evidence>
<reference evidence="7" key="1">
    <citation type="submission" date="2025-05" db="UniProtKB">
        <authorList>
            <consortium name="Ensembl"/>
        </authorList>
    </citation>
    <scope>IDENTIFICATION</scope>
</reference>
<dbReference type="Gene3D" id="3.80.10.10">
    <property type="entry name" value="Ribonuclease Inhibitor"/>
    <property type="match status" value="1"/>
</dbReference>
<dbReference type="Proteomes" id="UP000016665">
    <property type="component" value="Unplaced"/>
</dbReference>
<name>U3JRT1_FICAL</name>
<dbReference type="HOGENOM" id="CLU_039635_0_1_1"/>
<dbReference type="GO" id="GO:0005737">
    <property type="term" value="C:cytoplasm"/>
    <property type="evidence" value="ECO:0007669"/>
    <property type="project" value="UniProtKB-SubCell"/>
</dbReference>
<comment type="subcellular location">
    <subcellularLocation>
        <location evidence="1">Cytoplasm</location>
    </subcellularLocation>
</comment>
<dbReference type="Ensembl" id="ENSFALT00000041533.1">
    <property type="protein sequence ID" value="ENSFALP00000032982.1"/>
    <property type="gene ID" value="ENSFALG00000005275.2"/>
</dbReference>
<gene>
    <name evidence="7" type="primary">LOC101818695</name>
</gene>
<dbReference type="InterPro" id="IPR032675">
    <property type="entry name" value="LRR_dom_sf"/>
</dbReference>
<dbReference type="InterPro" id="IPR050694">
    <property type="entry name" value="LRRC14/PRAME"/>
</dbReference>
<keyword evidence="5" id="KW-0433">Leucine-rich repeat</keyword>
<proteinExistence type="inferred from homology"/>
<evidence type="ECO:0000256" key="6">
    <source>
        <dbReference type="ARBA" id="ARBA00022737"/>
    </source>
</evidence>
<evidence type="ECO:0000256" key="3">
    <source>
        <dbReference type="ARBA" id="ARBA00014228"/>
    </source>
</evidence>
<keyword evidence="8" id="KW-1185">Reference proteome</keyword>
<dbReference type="eggNOG" id="ENOG502QWSJ">
    <property type="taxonomic scope" value="Eukaryota"/>
</dbReference>
<dbReference type="PANTHER" id="PTHR14224:SF9">
    <property type="entry name" value="LEUCINE-RICH REPEAT-CONTAINING PROTEIN 14"/>
    <property type="match status" value="1"/>
</dbReference>
<dbReference type="OMA" id="LNLMECH"/>
<evidence type="ECO:0000313" key="8">
    <source>
        <dbReference type="Proteomes" id="UP000016665"/>
    </source>
</evidence>